<dbReference type="GO" id="GO:0015250">
    <property type="term" value="F:water channel activity"/>
    <property type="evidence" value="ECO:0007669"/>
    <property type="project" value="TreeGrafter"/>
</dbReference>
<evidence type="ECO:0000256" key="2">
    <source>
        <dbReference type="ARBA" id="ARBA00022448"/>
    </source>
</evidence>
<evidence type="ECO:0000256" key="7">
    <source>
        <dbReference type="ARBA" id="ARBA00038477"/>
    </source>
</evidence>
<evidence type="ECO:0000256" key="6">
    <source>
        <dbReference type="ARBA" id="ARBA00023136"/>
    </source>
</evidence>
<sequence length="248" mass="25180">MARIAFGRFDDSFSLASFKAYVAEFISTLIFVFAGVGSAIAYNKVTSDAALDPSGLVAIAICHGFALFVAVSVGANISGGHVNPAVTFGLALGGQITILTGLFYWIAQLLGAIVASFLLKVVTGGLAVPTHSVAAGVGAIEGVVFEIVITFGLVYTVFATAADPKKGSLGTIAPIAIGFIVGANILAAGPFSGGSMNPARSFGPAVASGNFTDIWIYWVGPLIGGGIAGLVYSIVFIHSDHAPLSSDY</sequence>
<evidence type="ECO:0000256" key="9">
    <source>
        <dbReference type="SAM" id="Phobius"/>
    </source>
</evidence>
<keyword evidence="5 9" id="KW-1133">Transmembrane helix</keyword>
<dbReference type="GO" id="GO:0019755">
    <property type="term" value="P:one-carbon compound transport"/>
    <property type="evidence" value="ECO:0007669"/>
    <property type="project" value="UniProtKB-ARBA"/>
</dbReference>
<dbReference type="GO" id="GO:0005737">
    <property type="term" value="C:cytoplasm"/>
    <property type="evidence" value="ECO:0007669"/>
    <property type="project" value="UniProtKB-ARBA"/>
</dbReference>
<dbReference type="InterPro" id="IPR023271">
    <property type="entry name" value="Aquaporin-like"/>
</dbReference>
<evidence type="ECO:0000256" key="4">
    <source>
        <dbReference type="ARBA" id="ARBA00022737"/>
    </source>
</evidence>
<dbReference type="PRINTS" id="PR00783">
    <property type="entry name" value="MINTRINSICP"/>
</dbReference>
<feature type="transmembrane region" description="Helical" evidence="9">
    <location>
        <begin position="172"/>
        <end position="194"/>
    </location>
</feature>
<evidence type="ECO:0000256" key="3">
    <source>
        <dbReference type="ARBA" id="ARBA00022692"/>
    </source>
</evidence>
<keyword evidence="6 9" id="KW-0472">Membrane</keyword>
<evidence type="ECO:0000256" key="5">
    <source>
        <dbReference type="ARBA" id="ARBA00022989"/>
    </source>
</evidence>
<evidence type="ECO:0000313" key="10">
    <source>
        <dbReference type="EMBL" id="EXB74548.1"/>
    </source>
</evidence>
<dbReference type="Pfam" id="PF00230">
    <property type="entry name" value="MIP"/>
    <property type="match status" value="1"/>
</dbReference>
<dbReference type="PANTHER" id="PTHR45665">
    <property type="entry name" value="AQUAPORIN-8"/>
    <property type="match status" value="1"/>
</dbReference>
<dbReference type="OrthoDB" id="3222at2759"/>
<comment type="similarity">
    <text evidence="7">Belongs to the MIP/aquaporin (TC 1.A.8) family. TIP (TC 1.A.8.10) subfamily.</text>
</comment>
<organism evidence="10 11">
    <name type="scientific">Morus notabilis</name>
    <dbReference type="NCBI Taxonomy" id="981085"/>
    <lineage>
        <taxon>Eukaryota</taxon>
        <taxon>Viridiplantae</taxon>
        <taxon>Streptophyta</taxon>
        <taxon>Embryophyta</taxon>
        <taxon>Tracheophyta</taxon>
        <taxon>Spermatophyta</taxon>
        <taxon>Magnoliopsida</taxon>
        <taxon>eudicotyledons</taxon>
        <taxon>Gunneridae</taxon>
        <taxon>Pentapetalae</taxon>
        <taxon>rosids</taxon>
        <taxon>fabids</taxon>
        <taxon>Rosales</taxon>
        <taxon>Moraceae</taxon>
        <taxon>Moreae</taxon>
        <taxon>Morus</taxon>
    </lineage>
</organism>
<evidence type="ECO:0000313" key="11">
    <source>
        <dbReference type="Proteomes" id="UP000030645"/>
    </source>
</evidence>
<dbReference type="SUPFAM" id="SSF81338">
    <property type="entry name" value="Aquaporin-like"/>
    <property type="match status" value="1"/>
</dbReference>
<keyword evidence="4" id="KW-0677">Repeat</keyword>
<evidence type="ECO:0000256" key="8">
    <source>
        <dbReference type="RuleBase" id="RU000477"/>
    </source>
</evidence>
<dbReference type="Proteomes" id="UP000030645">
    <property type="component" value="Unassembled WGS sequence"/>
</dbReference>
<protein>
    <submittedName>
        <fullName evidence="10">Aquaporin TIP2-1</fullName>
    </submittedName>
</protein>
<accession>W9RUY9</accession>
<keyword evidence="3 8" id="KW-0812">Transmembrane</keyword>
<dbReference type="STRING" id="981085.W9RUY9"/>
<gene>
    <name evidence="10" type="ORF">L484_026245</name>
</gene>
<feature type="transmembrane region" description="Helical" evidence="9">
    <location>
        <begin position="21"/>
        <end position="42"/>
    </location>
</feature>
<evidence type="ECO:0000256" key="1">
    <source>
        <dbReference type="ARBA" id="ARBA00004127"/>
    </source>
</evidence>
<dbReference type="AlphaFoldDB" id="W9RUY9"/>
<comment type="subcellular location">
    <subcellularLocation>
        <location evidence="1">Endomembrane system</location>
        <topology evidence="1">Multi-pass membrane protein</topology>
    </subcellularLocation>
</comment>
<dbReference type="InterPro" id="IPR034294">
    <property type="entry name" value="Aquaporin_transptr"/>
</dbReference>
<dbReference type="PANTHER" id="PTHR45665:SF9">
    <property type="entry name" value="AQUAPORIN-8"/>
    <property type="match status" value="1"/>
</dbReference>
<feature type="transmembrane region" description="Helical" evidence="9">
    <location>
        <begin position="54"/>
        <end position="75"/>
    </location>
</feature>
<feature type="transmembrane region" description="Helical" evidence="9">
    <location>
        <begin position="214"/>
        <end position="237"/>
    </location>
</feature>
<feature type="transmembrane region" description="Helical" evidence="9">
    <location>
        <begin position="139"/>
        <end position="160"/>
    </location>
</feature>
<dbReference type="KEGG" id="mnt:21408908"/>
<dbReference type="FunFam" id="1.20.1080.10:FF:000002">
    <property type="entry name" value="Probable aquaporin TIP1-1"/>
    <property type="match status" value="1"/>
</dbReference>
<dbReference type="SMR" id="W9RUY9"/>
<dbReference type="GO" id="GO:0012505">
    <property type="term" value="C:endomembrane system"/>
    <property type="evidence" value="ECO:0007669"/>
    <property type="project" value="UniProtKB-SubCell"/>
</dbReference>
<reference evidence="11" key="1">
    <citation type="submission" date="2013-01" db="EMBL/GenBank/DDBJ databases">
        <title>Draft Genome Sequence of a Mulberry Tree, Morus notabilis C.K. Schneid.</title>
        <authorList>
            <person name="He N."/>
            <person name="Zhao S."/>
        </authorList>
    </citation>
    <scope>NUCLEOTIDE SEQUENCE</scope>
</reference>
<dbReference type="InterPro" id="IPR000425">
    <property type="entry name" value="MIP"/>
</dbReference>
<dbReference type="GO" id="GO:0016020">
    <property type="term" value="C:membrane"/>
    <property type="evidence" value="ECO:0007669"/>
    <property type="project" value="InterPro"/>
</dbReference>
<feature type="transmembrane region" description="Helical" evidence="9">
    <location>
        <begin position="96"/>
        <end position="119"/>
    </location>
</feature>
<keyword evidence="11" id="KW-1185">Reference proteome</keyword>
<dbReference type="InterPro" id="IPR022357">
    <property type="entry name" value="MIP_CS"/>
</dbReference>
<name>W9RUY9_9ROSA</name>
<dbReference type="EMBL" id="KE344648">
    <property type="protein sequence ID" value="EXB74548.1"/>
    <property type="molecule type" value="Genomic_DNA"/>
</dbReference>
<proteinExistence type="inferred from homology"/>
<dbReference type="NCBIfam" id="TIGR00861">
    <property type="entry name" value="MIP"/>
    <property type="match status" value="1"/>
</dbReference>
<dbReference type="Gene3D" id="1.20.1080.10">
    <property type="entry name" value="Glycerol uptake facilitator protein"/>
    <property type="match status" value="1"/>
</dbReference>
<dbReference type="eggNOG" id="KOG0223">
    <property type="taxonomic scope" value="Eukaryota"/>
</dbReference>
<dbReference type="CDD" id="cd00333">
    <property type="entry name" value="MIP"/>
    <property type="match status" value="1"/>
</dbReference>
<dbReference type="PROSITE" id="PS00221">
    <property type="entry name" value="MIP"/>
    <property type="match status" value="1"/>
</dbReference>
<keyword evidence="2 8" id="KW-0813">Transport</keyword>